<name>A0A2P2IYS1_RHIMU</name>
<accession>A0A2P2IYS1</accession>
<protein>
    <submittedName>
        <fullName evidence="1">Uncharacterized protein</fullName>
    </submittedName>
</protein>
<dbReference type="EMBL" id="GGEC01005878">
    <property type="protein sequence ID" value="MBW86361.1"/>
    <property type="molecule type" value="Transcribed_RNA"/>
</dbReference>
<organism evidence="1">
    <name type="scientific">Rhizophora mucronata</name>
    <name type="common">Asiatic mangrove</name>
    <dbReference type="NCBI Taxonomy" id="61149"/>
    <lineage>
        <taxon>Eukaryota</taxon>
        <taxon>Viridiplantae</taxon>
        <taxon>Streptophyta</taxon>
        <taxon>Embryophyta</taxon>
        <taxon>Tracheophyta</taxon>
        <taxon>Spermatophyta</taxon>
        <taxon>Magnoliopsida</taxon>
        <taxon>eudicotyledons</taxon>
        <taxon>Gunneridae</taxon>
        <taxon>Pentapetalae</taxon>
        <taxon>rosids</taxon>
        <taxon>fabids</taxon>
        <taxon>Malpighiales</taxon>
        <taxon>Rhizophoraceae</taxon>
        <taxon>Rhizophora</taxon>
    </lineage>
</organism>
<dbReference type="AlphaFoldDB" id="A0A2P2IYS1"/>
<reference evidence="1" key="1">
    <citation type="submission" date="2018-02" db="EMBL/GenBank/DDBJ databases">
        <title>Rhizophora mucronata_Transcriptome.</title>
        <authorList>
            <person name="Meera S.P."/>
            <person name="Sreeshan A."/>
            <person name="Augustine A."/>
        </authorList>
    </citation>
    <scope>NUCLEOTIDE SEQUENCE</scope>
    <source>
        <tissue evidence="1">Leaf</tissue>
    </source>
</reference>
<proteinExistence type="predicted"/>
<sequence>MLRQITDEHKKGNVNYNPSLLTLLWDMYVQCESTLTDSLDFI</sequence>
<evidence type="ECO:0000313" key="1">
    <source>
        <dbReference type="EMBL" id="MBW86361.1"/>
    </source>
</evidence>